<feature type="transmembrane region" description="Helical" evidence="1">
    <location>
        <begin position="81"/>
        <end position="100"/>
    </location>
</feature>
<keyword evidence="1" id="KW-0472">Membrane</keyword>
<evidence type="ECO:0000259" key="2">
    <source>
        <dbReference type="Pfam" id="PF01757"/>
    </source>
</evidence>
<feature type="transmembrane region" description="Helical" evidence="1">
    <location>
        <begin position="12"/>
        <end position="32"/>
    </location>
</feature>
<feature type="transmembrane region" description="Helical" evidence="1">
    <location>
        <begin position="258"/>
        <end position="280"/>
    </location>
</feature>
<feature type="transmembrane region" description="Helical" evidence="1">
    <location>
        <begin position="317"/>
        <end position="338"/>
    </location>
</feature>
<organism evidence="4 5">
    <name type="scientific">Lelliottia aquatilis</name>
    <dbReference type="NCBI Taxonomy" id="2080838"/>
    <lineage>
        <taxon>Bacteria</taxon>
        <taxon>Pseudomonadati</taxon>
        <taxon>Pseudomonadota</taxon>
        <taxon>Gammaproteobacteria</taxon>
        <taxon>Enterobacterales</taxon>
        <taxon>Enterobacteriaceae</taxon>
        <taxon>Lelliottia</taxon>
    </lineage>
</organism>
<dbReference type="PANTHER" id="PTHR23028">
    <property type="entry name" value="ACETYLTRANSFERASE"/>
    <property type="match status" value="1"/>
</dbReference>
<name>A0ABX5A6W6_9ENTR</name>
<feature type="transmembrane region" description="Helical" evidence="1">
    <location>
        <begin position="350"/>
        <end position="368"/>
    </location>
</feature>
<keyword evidence="1" id="KW-0812">Transmembrane</keyword>
<protein>
    <recommendedName>
        <fullName evidence="6">Acyltransferase</fullName>
    </recommendedName>
</protein>
<dbReference type="InterPro" id="IPR043968">
    <property type="entry name" value="SGNH"/>
</dbReference>
<dbReference type="RefSeq" id="WP_103949058.1">
    <property type="nucleotide sequence ID" value="NZ_PQVT01000001.1"/>
</dbReference>
<dbReference type="Pfam" id="PF19040">
    <property type="entry name" value="SGNH"/>
    <property type="match status" value="1"/>
</dbReference>
<feature type="transmembrane region" description="Helical" evidence="1">
    <location>
        <begin position="230"/>
        <end position="246"/>
    </location>
</feature>
<feature type="transmembrane region" description="Helical" evidence="1">
    <location>
        <begin position="150"/>
        <end position="167"/>
    </location>
</feature>
<evidence type="ECO:0000313" key="4">
    <source>
        <dbReference type="EMBL" id="POZ33613.1"/>
    </source>
</evidence>
<dbReference type="Pfam" id="PF01757">
    <property type="entry name" value="Acyl_transf_3"/>
    <property type="match status" value="1"/>
</dbReference>
<feature type="transmembrane region" description="Helical" evidence="1">
    <location>
        <begin position="292"/>
        <end position="311"/>
    </location>
</feature>
<feature type="transmembrane region" description="Helical" evidence="1">
    <location>
        <begin position="174"/>
        <end position="191"/>
    </location>
</feature>
<gene>
    <name evidence="4" type="ORF">C3712_00450</name>
</gene>
<feature type="domain" description="Acyltransferase 3" evidence="2">
    <location>
        <begin position="14"/>
        <end position="336"/>
    </location>
</feature>
<feature type="domain" description="SGNH" evidence="3">
    <location>
        <begin position="420"/>
        <end position="632"/>
    </location>
</feature>
<evidence type="ECO:0000313" key="5">
    <source>
        <dbReference type="Proteomes" id="UP000237025"/>
    </source>
</evidence>
<dbReference type="EMBL" id="PQVW01000001">
    <property type="protein sequence ID" value="POZ33613.1"/>
    <property type="molecule type" value="Genomic_DNA"/>
</dbReference>
<proteinExistence type="predicted"/>
<accession>A0ABX5A6W6</accession>
<keyword evidence="1" id="KW-1133">Transmembrane helix</keyword>
<sequence>MTVTSVKNKTNYRADIDGLRAIAVISVILYHFDVSGFNGGFVGVDIFFVISGYLITKGIVSAFTKDKFSFSDFYLRRTRRLIPALLVVIFLTFIFSFYLLGPADFASFSGSVVYSLAGISNFYFWMQSGYFDSFSNIKPLLHTWSLSVELQFYLLWPIIVIGIVKYLKGVYRFISVLIFIICFSCVSFYYLNVDSSGAFYLPWFRMHEFVIGAIVVFCDGVRIRRHMSSFLYILGLALVLIPIFFYDIKNISFPGYFALIPCVGAALLIFSGEGSIFRIFTANKVASHIGEISYSLYLVHWPLYVLWSYVLVAKPSIMWIVLMCCATIIASYLLYYCVERKFRFQTNKSLSGPAFTMVCMAFIVFLTLPAATSWANKGWEWRLPKEVQNINNLSSEVAKDYTWQLQSALVKRDSFDSSHSKQRVLVIGDSQSADVINMMNESGAINKFDVIARTVDYQCATPYVNEKESGEFFNKINKRTIADPGRIPKCLKQIAAATDPKLLATADRIYVAMFYENNLDSYVQKGIEFIKDNSKAEIYVFGRKNLSKSSIDIVNAFGRLYGVDKYAHGFVDKDALIINANLGNIKGVKFIDLLSFVCPDEFTCRVLTRDNKPIFYDYVHLTKYGAKSIGNALFVNLKDI</sequence>
<dbReference type="InterPro" id="IPR002656">
    <property type="entry name" value="Acyl_transf_3_dom"/>
</dbReference>
<comment type="caution">
    <text evidence="4">The sequence shown here is derived from an EMBL/GenBank/DDBJ whole genome shotgun (WGS) entry which is preliminary data.</text>
</comment>
<feature type="transmembrane region" description="Helical" evidence="1">
    <location>
        <begin position="197"/>
        <end position="218"/>
    </location>
</feature>
<evidence type="ECO:0000256" key="1">
    <source>
        <dbReference type="SAM" id="Phobius"/>
    </source>
</evidence>
<evidence type="ECO:0008006" key="6">
    <source>
        <dbReference type="Google" id="ProtNLM"/>
    </source>
</evidence>
<reference evidence="4 5" key="1">
    <citation type="submission" date="2018-02" db="EMBL/GenBank/DDBJ databases">
        <title>Lelliotia aquatilis sp. nov., isolated from drinking water.</title>
        <authorList>
            <person name="Kaempfer P."/>
            <person name="Glaeser S."/>
            <person name="Exner M."/>
            <person name="Doijad S."/>
            <person name="Chakraborty T."/>
        </authorList>
    </citation>
    <scope>NUCLEOTIDE SEQUENCE [LARGE SCALE GENOMIC DNA]</scope>
    <source>
        <strain evidence="4 5">6331-17</strain>
    </source>
</reference>
<dbReference type="Proteomes" id="UP000237025">
    <property type="component" value="Unassembled WGS sequence"/>
</dbReference>
<dbReference type="PANTHER" id="PTHR23028:SF53">
    <property type="entry name" value="ACYL_TRANSF_3 DOMAIN-CONTAINING PROTEIN"/>
    <property type="match status" value="1"/>
</dbReference>
<dbReference type="InterPro" id="IPR050879">
    <property type="entry name" value="Acyltransferase_3"/>
</dbReference>
<keyword evidence="5" id="KW-1185">Reference proteome</keyword>
<evidence type="ECO:0000259" key="3">
    <source>
        <dbReference type="Pfam" id="PF19040"/>
    </source>
</evidence>